<dbReference type="EMBL" id="QZAS01000069">
    <property type="protein sequence ID" value="THW99763.1"/>
    <property type="molecule type" value="Genomic_DNA"/>
</dbReference>
<organism evidence="3">
    <name type="scientific">Aureobasidium pullulans</name>
    <name type="common">Black yeast</name>
    <name type="synonym">Pullularia pullulans</name>
    <dbReference type="NCBI Taxonomy" id="5580"/>
    <lineage>
        <taxon>Eukaryota</taxon>
        <taxon>Fungi</taxon>
        <taxon>Dikarya</taxon>
        <taxon>Ascomycota</taxon>
        <taxon>Pezizomycotina</taxon>
        <taxon>Dothideomycetes</taxon>
        <taxon>Dothideomycetidae</taxon>
        <taxon>Dothideales</taxon>
        <taxon>Saccotheciaceae</taxon>
        <taxon>Aureobasidium</taxon>
    </lineage>
</organism>
<protein>
    <submittedName>
        <fullName evidence="3">Uncharacterized protein</fullName>
    </submittedName>
</protein>
<keyword evidence="2" id="KW-0812">Transmembrane</keyword>
<name>A0A4S9C2S8_AURPU</name>
<reference evidence="3" key="1">
    <citation type="submission" date="2018-10" db="EMBL/GenBank/DDBJ databases">
        <title>Fifty Aureobasidium pullulans genomes reveal a recombining polyextremotolerant generalist.</title>
        <authorList>
            <person name="Gostincar C."/>
            <person name="Turk M."/>
            <person name="Zajc J."/>
            <person name="Gunde-Cimerman N."/>
        </authorList>
    </citation>
    <scope>NUCLEOTIDE SEQUENCE [LARGE SCALE GENOMIC DNA]</scope>
    <source>
        <strain evidence="3">EXF-10085</strain>
    </source>
</reference>
<keyword evidence="2" id="KW-0472">Membrane</keyword>
<feature type="region of interest" description="Disordered" evidence="1">
    <location>
        <begin position="1"/>
        <end position="26"/>
    </location>
</feature>
<feature type="transmembrane region" description="Helical" evidence="2">
    <location>
        <begin position="140"/>
        <end position="158"/>
    </location>
</feature>
<evidence type="ECO:0000256" key="1">
    <source>
        <dbReference type="SAM" id="MobiDB-lite"/>
    </source>
</evidence>
<feature type="transmembrane region" description="Helical" evidence="2">
    <location>
        <begin position="87"/>
        <end position="105"/>
    </location>
</feature>
<dbReference type="AlphaFoldDB" id="A0A4S9C2S8"/>
<accession>A0A4S9C2S8</accession>
<keyword evidence="2" id="KW-1133">Transmembrane helix</keyword>
<proteinExistence type="predicted"/>
<feature type="compositionally biased region" description="Polar residues" evidence="1">
    <location>
        <begin position="1"/>
        <end position="10"/>
    </location>
</feature>
<sequence>MPVRNTTSAPTEEEGQQKRELSHPHAARASFKIPKPKVVRPTSGIFAVEVGCKQEVRVHTTEVLMLTETKRATVTLRPETVLKNRTYCFHSFFSFFVGFFVLTFIDVGQGGDDGSRIGGPKYSGGINSCFDNIKIRSIDLWLFIRFISFRFCILNFWIRGIVRSIINLFYLLIHNPPTPSHRRKRHRNLPRPHNHNPLHDNLHLHRHFHFNHNTHPPRNHHYHIPLRLRYF</sequence>
<evidence type="ECO:0000256" key="2">
    <source>
        <dbReference type="SAM" id="Phobius"/>
    </source>
</evidence>
<gene>
    <name evidence="3" type="ORF">D6D13_09959</name>
</gene>
<evidence type="ECO:0000313" key="3">
    <source>
        <dbReference type="EMBL" id="THW99763.1"/>
    </source>
</evidence>
<comment type="caution">
    <text evidence="3">The sequence shown here is derived from an EMBL/GenBank/DDBJ whole genome shotgun (WGS) entry which is preliminary data.</text>
</comment>